<organism evidence="2 3">
    <name type="scientific">Pseudoalteromonas arctica A 37-1-2</name>
    <dbReference type="NCBI Taxonomy" id="1117313"/>
    <lineage>
        <taxon>Bacteria</taxon>
        <taxon>Pseudomonadati</taxon>
        <taxon>Pseudomonadota</taxon>
        <taxon>Gammaproteobacteria</taxon>
        <taxon>Alteromonadales</taxon>
        <taxon>Pseudoalteromonadaceae</taxon>
        <taxon>Pseudoalteromonas</taxon>
    </lineage>
</organism>
<reference evidence="2 3" key="1">
    <citation type="journal article" date="2012" name="J. Bacteriol.">
        <title>Genome sequences of type strains of seven species of the marine bacterium Pseudoalteromonas.</title>
        <authorList>
            <person name="Xie B.B."/>
            <person name="Shu Y.L."/>
            <person name="Qin Q.L."/>
            <person name="Rong J.C."/>
            <person name="Zhang X.Y."/>
            <person name="Chen X.L."/>
            <person name="Shi M."/>
            <person name="He H.L."/>
            <person name="Zhou B.C."/>
            <person name="Zhang Y.Z."/>
        </authorList>
    </citation>
    <scope>NUCLEOTIDE SEQUENCE [LARGE SCALE GENOMIC DNA]</scope>
    <source>
        <strain evidence="2 3">A 37-1-2</strain>
    </source>
</reference>
<keyword evidence="1" id="KW-1133">Transmembrane helix</keyword>
<dbReference type="KEGG" id="part:PARC_a2418"/>
<gene>
    <name evidence="2" type="ORF">PARC_a2418</name>
</gene>
<sequence>MAVDAELARVRSAASNHSILGNYLALYLTMLFSASFRRG</sequence>
<proteinExistence type="predicted"/>
<evidence type="ECO:0000313" key="3">
    <source>
        <dbReference type="Proteomes" id="UP000016505"/>
    </source>
</evidence>
<keyword evidence="1" id="KW-0472">Membrane</keyword>
<name>A0A290S6R4_9GAMM</name>
<accession>A0A290S6R4</accession>
<protein>
    <submittedName>
        <fullName evidence="2">Uncharacterized protein</fullName>
    </submittedName>
</protein>
<dbReference type="AlphaFoldDB" id="A0A290S6R4"/>
<evidence type="ECO:0000256" key="1">
    <source>
        <dbReference type="SAM" id="Phobius"/>
    </source>
</evidence>
<dbReference type="EMBL" id="CP011025">
    <property type="protein sequence ID" value="ATC86910.1"/>
    <property type="molecule type" value="Genomic_DNA"/>
</dbReference>
<keyword evidence="1" id="KW-0812">Transmembrane</keyword>
<feature type="transmembrane region" description="Helical" evidence="1">
    <location>
        <begin position="20"/>
        <end position="36"/>
    </location>
</feature>
<dbReference type="Proteomes" id="UP000016505">
    <property type="component" value="Chromosome I"/>
</dbReference>
<evidence type="ECO:0000313" key="2">
    <source>
        <dbReference type="EMBL" id="ATC86910.1"/>
    </source>
</evidence>